<keyword evidence="3" id="KW-1185">Reference proteome</keyword>
<gene>
    <name evidence="2" type="ORF">PFISCL1PPCAC_12183</name>
</gene>
<feature type="non-terminal residue" evidence="2">
    <location>
        <position position="1"/>
    </location>
</feature>
<feature type="non-terminal residue" evidence="2">
    <location>
        <position position="108"/>
    </location>
</feature>
<dbReference type="EMBL" id="BTSY01000003">
    <property type="protein sequence ID" value="GMT20886.1"/>
    <property type="molecule type" value="Genomic_DNA"/>
</dbReference>
<accession>A0AAV5VQP3</accession>
<comment type="caution">
    <text evidence="2">The sequence shown here is derived from an EMBL/GenBank/DDBJ whole genome shotgun (WGS) entry which is preliminary data.</text>
</comment>
<dbReference type="AlphaFoldDB" id="A0AAV5VQP3"/>
<reference evidence="2" key="1">
    <citation type="submission" date="2023-10" db="EMBL/GenBank/DDBJ databases">
        <title>Genome assembly of Pristionchus species.</title>
        <authorList>
            <person name="Yoshida K."/>
            <person name="Sommer R.J."/>
        </authorList>
    </citation>
    <scope>NUCLEOTIDE SEQUENCE</scope>
    <source>
        <strain evidence="2">RS5133</strain>
    </source>
</reference>
<sequence>RFDSPPFEDSFEFVDIPISSIGSAHSINPYCYPFTKGADKTSGLEEFLKENEPVTFVHGANTSGKEEVQALFNRDSSENDLVEEAKVESIEKNGASSHGPSTVEKSEV</sequence>
<organism evidence="2 3">
    <name type="scientific">Pristionchus fissidentatus</name>
    <dbReference type="NCBI Taxonomy" id="1538716"/>
    <lineage>
        <taxon>Eukaryota</taxon>
        <taxon>Metazoa</taxon>
        <taxon>Ecdysozoa</taxon>
        <taxon>Nematoda</taxon>
        <taxon>Chromadorea</taxon>
        <taxon>Rhabditida</taxon>
        <taxon>Rhabditina</taxon>
        <taxon>Diplogasteromorpha</taxon>
        <taxon>Diplogasteroidea</taxon>
        <taxon>Neodiplogasteridae</taxon>
        <taxon>Pristionchus</taxon>
    </lineage>
</organism>
<dbReference type="Proteomes" id="UP001432322">
    <property type="component" value="Unassembled WGS sequence"/>
</dbReference>
<feature type="region of interest" description="Disordered" evidence="1">
    <location>
        <begin position="88"/>
        <end position="108"/>
    </location>
</feature>
<evidence type="ECO:0000313" key="3">
    <source>
        <dbReference type="Proteomes" id="UP001432322"/>
    </source>
</evidence>
<evidence type="ECO:0000256" key="1">
    <source>
        <dbReference type="SAM" id="MobiDB-lite"/>
    </source>
</evidence>
<evidence type="ECO:0000313" key="2">
    <source>
        <dbReference type="EMBL" id="GMT20886.1"/>
    </source>
</evidence>
<protein>
    <submittedName>
        <fullName evidence="2">Uncharacterized protein</fullName>
    </submittedName>
</protein>
<proteinExistence type="predicted"/>
<name>A0AAV5VQP3_9BILA</name>